<proteinExistence type="predicted"/>
<gene>
    <name evidence="2" type="ORF">L873DRAFT_69627</name>
</gene>
<feature type="region of interest" description="Disordered" evidence="1">
    <location>
        <begin position="51"/>
        <end position="73"/>
    </location>
</feature>
<feature type="compositionally biased region" description="Basic and acidic residues" evidence="1">
    <location>
        <begin position="10"/>
        <end position="24"/>
    </location>
</feature>
<evidence type="ECO:0000256" key="1">
    <source>
        <dbReference type="SAM" id="MobiDB-lite"/>
    </source>
</evidence>
<dbReference type="Proteomes" id="UP000276215">
    <property type="component" value="Unassembled WGS sequence"/>
</dbReference>
<sequence length="172" mass="20288">MNPKSRRVQRKENRKEHPQDPEREIVELRERLQVQEQQVGVLREKTKQWEKKYNDKRDAESEKRKKTESLEETVKKHAEKEALLSQQLETIMKDTLVPIIAAVVMKAMYKRAARVPQQDQNAGGQDDRVERIRNLRSRFLELGYENAEQVVEFADMWSEVIAVQNTAPRSYG</sequence>
<evidence type="ECO:0000313" key="2">
    <source>
        <dbReference type="EMBL" id="RPA93298.1"/>
    </source>
</evidence>
<dbReference type="EMBL" id="ML120455">
    <property type="protein sequence ID" value="RPA93298.1"/>
    <property type="molecule type" value="Genomic_DNA"/>
</dbReference>
<reference evidence="2 3" key="1">
    <citation type="journal article" date="2018" name="Nat. Ecol. Evol.">
        <title>Pezizomycetes genomes reveal the molecular basis of ectomycorrhizal truffle lifestyle.</title>
        <authorList>
            <person name="Murat C."/>
            <person name="Payen T."/>
            <person name="Noel B."/>
            <person name="Kuo A."/>
            <person name="Morin E."/>
            <person name="Chen J."/>
            <person name="Kohler A."/>
            <person name="Krizsan K."/>
            <person name="Balestrini R."/>
            <person name="Da Silva C."/>
            <person name="Montanini B."/>
            <person name="Hainaut M."/>
            <person name="Levati E."/>
            <person name="Barry K.W."/>
            <person name="Belfiori B."/>
            <person name="Cichocki N."/>
            <person name="Clum A."/>
            <person name="Dockter R.B."/>
            <person name="Fauchery L."/>
            <person name="Guy J."/>
            <person name="Iotti M."/>
            <person name="Le Tacon F."/>
            <person name="Lindquist E.A."/>
            <person name="Lipzen A."/>
            <person name="Malagnac F."/>
            <person name="Mello A."/>
            <person name="Molinier V."/>
            <person name="Miyauchi S."/>
            <person name="Poulain J."/>
            <person name="Riccioni C."/>
            <person name="Rubini A."/>
            <person name="Sitrit Y."/>
            <person name="Splivallo R."/>
            <person name="Traeger S."/>
            <person name="Wang M."/>
            <person name="Zifcakova L."/>
            <person name="Wipf D."/>
            <person name="Zambonelli A."/>
            <person name="Paolocci F."/>
            <person name="Nowrousian M."/>
            <person name="Ottonello S."/>
            <person name="Baldrian P."/>
            <person name="Spatafora J.W."/>
            <person name="Henrissat B."/>
            <person name="Nagy L.G."/>
            <person name="Aury J.M."/>
            <person name="Wincker P."/>
            <person name="Grigoriev I.V."/>
            <person name="Bonfante P."/>
            <person name="Martin F.M."/>
        </authorList>
    </citation>
    <scope>NUCLEOTIDE SEQUENCE [LARGE SCALE GENOMIC DNA]</scope>
    <source>
        <strain evidence="2 3">120613-1</strain>
    </source>
</reference>
<organism evidence="2 3">
    <name type="scientific">Choiromyces venosus 120613-1</name>
    <dbReference type="NCBI Taxonomy" id="1336337"/>
    <lineage>
        <taxon>Eukaryota</taxon>
        <taxon>Fungi</taxon>
        <taxon>Dikarya</taxon>
        <taxon>Ascomycota</taxon>
        <taxon>Pezizomycotina</taxon>
        <taxon>Pezizomycetes</taxon>
        <taxon>Pezizales</taxon>
        <taxon>Tuberaceae</taxon>
        <taxon>Choiromyces</taxon>
    </lineage>
</organism>
<name>A0A3N4J8F1_9PEZI</name>
<dbReference type="AlphaFoldDB" id="A0A3N4J8F1"/>
<feature type="region of interest" description="Disordered" evidence="1">
    <location>
        <begin position="1"/>
        <end position="24"/>
    </location>
</feature>
<evidence type="ECO:0000313" key="3">
    <source>
        <dbReference type="Proteomes" id="UP000276215"/>
    </source>
</evidence>
<keyword evidence="3" id="KW-1185">Reference proteome</keyword>
<accession>A0A3N4J8F1</accession>
<dbReference type="OrthoDB" id="5483285at2759"/>
<protein>
    <submittedName>
        <fullName evidence="2">Uncharacterized protein</fullName>
    </submittedName>
</protein>